<feature type="compositionally biased region" description="Gly residues" evidence="3">
    <location>
        <begin position="90"/>
        <end position="100"/>
    </location>
</feature>
<accession>C1MSY7</accession>
<dbReference type="GeneID" id="9683826"/>
<dbReference type="GO" id="GO:0051301">
    <property type="term" value="P:cell division"/>
    <property type="evidence" value="ECO:0007669"/>
    <property type="project" value="TreeGrafter"/>
</dbReference>
<gene>
    <name evidence="4" type="ORF">MICPUCDRAFT_57873</name>
</gene>
<dbReference type="OrthoDB" id="308440at2759"/>
<dbReference type="EMBL" id="GG663739">
    <property type="protein sequence ID" value="EEH57219.1"/>
    <property type="molecule type" value="Genomic_DNA"/>
</dbReference>
<dbReference type="AlphaFoldDB" id="C1MSY7"/>
<dbReference type="InterPro" id="IPR019734">
    <property type="entry name" value="TPR_rpt"/>
</dbReference>
<dbReference type="STRING" id="564608.C1MSY7"/>
<feature type="compositionally biased region" description="Low complexity" evidence="3">
    <location>
        <begin position="101"/>
        <end position="130"/>
    </location>
</feature>
<proteinExistence type="predicted"/>
<sequence>MTSASLTRARAQVEDLLANRLFDSAEHLAGFLVASASGPGGERVPPSLRAVHATLFADAMFGKREYRRALTHYRRAVELARVADDATSVGAGGGGGGEGGSAMETEASTPEASAAPRTPAQPGAGASAAPVTPSYGADGRAITPPASRGGFGGGVVEAELKFKIGRCHLELREWRAALAELETIPSRSRSLPITLALGKTYQRTGYERAAVACFKECLRQCPYATEAYASLAAMGTPEEELRSFLPAPIVAPEDGTSTVAGSDVAVEYIARLARAHALLGRPDAARDAKAAFGAMAKTYPDDVHATTLSGAFYTLVPIRPRWRGVAAAAAGDVPAAVRAFERAHSMDPHGVDGMDIYAALLCEHDGDESDENDATREEYGEKVGFGVLSSVAFAPARREPSARLAALVNDLMAADAESPQAWAAAATYWAAKREPHKALAHAERAIRLDDRRADAHLVKGTLCLRLGRNDAAVGAFKRAAALEPSRTYAHAGVVAAYSLTGRYKEALAAAKEATRLAPASAPAASLVGDAHRKSPIEGSSDKARRAYEASLKLDPSDAGVAMALSDVHADAGRHDTAAGVLRRHLERHAPADVAVAVALRCKLGAVLAASKLLADALGAYQQALTLGC</sequence>
<name>C1MSY7_MICPC</name>
<dbReference type="Proteomes" id="UP000001876">
    <property type="component" value="Unassembled WGS sequence"/>
</dbReference>
<dbReference type="Gene3D" id="1.25.40.10">
    <property type="entry name" value="Tetratricopeptide repeat domain"/>
    <property type="match status" value="3"/>
</dbReference>
<dbReference type="Pfam" id="PF13181">
    <property type="entry name" value="TPR_8"/>
    <property type="match status" value="1"/>
</dbReference>
<feature type="region of interest" description="Disordered" evidence="3">
    <location>
        <begin position="86"/>
        <end position="148"/>
    </location>
</feature>
<dbReference type="GO" id="GO:0016567">
    <property type="term" value="P:protein ubiquitination"/>
    <property type="evidence" value="ECO:0007669"/>
    <property type="project" value="TreeGrafter"/>
</dbReference>
<dbReference type="eggNOG" id="KOG1174">
    <property type="taxonomic scope" value="Eukaryota"/>
</dbReference>
<dbReference type="Pfam" id="PF13432">
    <property type="entry name" value="TPR_16"/>
    <property type="match status" value="2"/>
</dbReference>
<evidence type="ECO:0000256" key="3">
    <source>
        <dbReference type="SAM" id="MobiDB-lite"/>
    </source>
</evidence>
<dbReference type="SUPFAM" id="SSF48452">
    <property type="entry name" value="TPR-like"/>
    <property type="match status" value="2"/>
</dbReference>
<dbReference type="KEGG" id="mpp:MICPUCDRAFT_57873"/>
<dbReference type="GO" id="GO:0045842">
    <property type="term" value="P:positive regulation of mitotic metaphase/anaphase transition"/>
    <property type="evidence" value="ECO:0007669"/>
    <property type="project" value="TreeGrafter"/>
</dbReference>
<keyword evidence="1 2" id="KW-0802">TPR repeat</keyword>
<evidence type="ECO:0000313" key="5">
    <source>
        <dbReference type="Proteomes" id="UP000001876"/>
    </source>
</evidence>
<dbReference type="SMART" id="SM00028">
    <property type="entry name" value="TPR"/>
    <property type="match status" value="6"/>
</dbReference>
<keyword evidence="5" id="KW-1185">Reference proteome</keyword>
<evidence type="ECO:0000313" key="4">
    <source>
        <dbReference type="EMBL" id="EEH57219.1"/>
    </source>
</evidence>
<dbReference type="GO" id="GO:0005680">
    <property type="term" value="C:anaphase-promoting complex"/>
    <property type="evidence" value="ECO:0007669"/>
    <property type="project" value="TreeGrafter"/>
</dbReference>
<evidence type="ECO:0000256" key="2">
    <source>
        <dbReference type="PROSITE-ProRule" id="PRU00339"/>
    </source>
</evidence>
<dbReference type="InterPro" id="IPR011990">
    <property type="entry name" value="TPR-like_helical_dom_sf"/>
</dbReference>
<protein>
    <submittedName>
        <fullName evidence="4">Predicted protein</fullName>
    </submittedName>
</protein>
<organism evidence="5">
    <name type="scientific">Micromonas pusilla (strain CCMP1545)</name>
    <name type="common">Picoplanktonic green alga</name>
    <dbReference type="NCBI Taxonomy" id="564608"/>
    <lineage>
        <taxon>Eukaryota</taxon>
        <taxon>Viridiplantae</taxon>
        <taxon>Chlorophyta</taxon>
        <taxon>Mamiellophyceae</taxon>
        <taxon>Mamiellales</taxon>
        <taxon>Mamiellaceae</taxon>
        <taxon>Micromonas</taxon>
    </lineage>
</organism>
<dbReference type="PANTHER" id="PTHR12558">
    <property type="entry name" value="CELL DIVISION CYCLE 16,23,27"/>
    <property type="match status" value="1"/>
</dbReference>
<dbReference type="RefSeq" id="XP_003058764.1">
    <property type="nucleotide sequence ID" value="XM_003058718.1"/>
</dbReference>
<evidence type="ECO:0000256" key="1">
    <source>
        <dbReference type="ARBA" id="ARBA00022803"/>
    </source>
</evidence>
<reference evidence="4 5" key="1">
    <citation type="journal article" date="2009" name="Science">
        <title>Green evolution and dynamic adaptations revealed by genomes of the marine picoeukaryotes Micromonas.</title>
        <authorList>
            <person name="Worden A.Z."/>
            <person name="Lee J.H."/>
            <person name="Mock T."/>
            <person name="Rouze P."/>
            <person name="Simmons M.P."/>
            <person name="Aerts A.L."/>
            <person name="Allen A.E."/>
            <person name="Cuvelier M.L."/>
            <person name="Derelle E."/>
            <person name="Everett M.V."/>
            <person name="Foulon E."/>
            <person name="Grimwood J."/>
            <person name="Gundlach H."/>
            <person name="Henrissat B."/>
            <person name="Napoli C."/>
            <person name="McDonald S.M."/>
            <person name="Parker M.S."/>
            <person name="Rombauts S."/>
            <person name="Salamov A."/>
            <person name="Von Dassow P."/>
            <person name="Badger J.H."/>
            <person name="Coutinho P.M."/>
            <person name="Demir E."/>
            <person name="Dubchak I."/>
            <person name="Gentemann C."/>
            <person name="Eikrem W."/>
            <person name="Gready J.E."/>
            <person name="John U."/>
            <person name="Lanier W."/>
            <person name="Lindquist E.A."/>
            <person name="Lucas S."/>
            <person name="Mayer K.F."/>
            <person name="Moreau H."/>
            <person name="Not F."/>
            <person name="Otillar R."/>
            <person name="Panaud O."/>
            <person name="Pangilinan J."/>
            <person name="Paulsen I."/>
            <person name="Piegu B."/>
            <person name="Poliakov A."/>
            <person name="Robbens S."/>
            <person name="Schmutz J."/>
            <person name="Toulza E."/>
            <person name="Wyss T."/>
            <person name="Zelensky A."/>
            <person name="Zhou K."/>
            <person name="Armbrust E.V."/>
            <person name="Bhattacharya D."/>
            <person name="Goodenough U.W."/>
            <person name="Van de Peer Y."/>
            <person name="Grigoriev I.V."/>
        </authorList>
    </citation>
    <scope>NUCLEOTIDE SEQUENCE [LARGE SCALE GENOMIC DNA]</scope>
    <source>
        <strain evidence="4 5">CCMP1545</strain>
    </source>
</reference>
<dbReference type="OMA" id="MGECYYY"/>
<dbReference type="PROSITE" id="PS50005">
    <property type="entry name" value="TPR"/>
    <property type="match status" value="1"/>
</dbReference>
<feature type="repeat" description="TPR" evidence="2">
    <location>
        <begin position="453"/>
        <end position="486"/>
    </location>
</feature>
<dbReference type="PANTHER" id="PTHR12558:SF36">
    <property type="entry name" value="ANAPHASE-PROMOTING COMPLEX SUBUNIT 7"/>
    <property type="match status" value="1"/>
</dbReference>